<keyword evidence="2" id="KW-1185">Reference proteome</keyword>
<dbReference type="KEGG" id="rme:Rmet_0316"/>
<accession>Q1LRM4</accession>
<name>Q1LRM4_CUPMC</name>
<evidence type="ECO:0000313" key="1">
    <source>
        <dbReference type="EMBL" id="ABF07202.1"/>
    </source>
</evidence>
<dbReference type="Proteomes" id="UP000002429">
    <property type="component" value="Chromosome"/>
</dbReference>
<sequence>MRAGICKLTGQHGIFLKSHIIPAALTRKDKSAPFIEAGNGRPPKRTWNSWFDSELVIQRGEKILTEFDTWAIANMRRAKLVWSGWGESTVLEPSMDFSATHQLLEEHDNHLGVHSIQGIDTARLRLFLLSLLWRAAVTKRPEFEEIKLPAGDEQQLRRMLLEGTAEPADFYPITLTQLSTLGPHHNQTPIYRDYHFGPDAERGLPPAKTYRFYFDGLIAIVFLPGYSPDLYEGISAIAVGGKPDRLDVVTVPFEHSFQHENMGKVVLEAHTNWPEKSERLNMAGGNRA</sequence>
<protein>
    <submittedName>
        <fullName evidence="1">Uncharacterized protein</fullName>
    </submittedName>
</protein>
<dbReference type="AlphaFoldDB" id="Q1LRM4"/>
<dbReference type="HOGENOM" id="CLU_1056814_0_0_4"/>
<gene>
    <name evidence="1" type="ordered locus">Rmet_0316</name>
</gene>
<organism evidence="1 2">
    <name type="scientific">Cupriavidus metallidurans (strain ATCC 43123 / DSM 2839 / NBRC 102507 / CH34)</name>
    <name type="common">Ralstonia metallidurans</name>
    <dbReference type="NCBI Taxonomy" id="266264"/>
    <lineage>
        <taxon>Bacteria</taxon>
        <taxon>Pseudomonadati</taxon>
        <taxon>Pseudomonadota</taxon>
        <taxon>Betaproteobacteria</taxon>
        <taxon>Burkholderiales</taxon>
        <taxon>Burkholderiaceae</taxon>
        <taxon>Cupriavidus</taxon>
    </lineage>
</organism>
<dbReference type="EMBL" id="CP000352">
    <property type="protein sequence ID" value="ABF07202.1"/>
    <property type="molecule type" value="Genomic_DNA"/>
</dbReference>
<proteinExistence type="predicted"/>
<dbReference type="RefSeq" id="WP_011515202.1">
    <property type="nucleotide sequence ID" value="NC_007973.1"/>
</dbReference>
<dbReference type="STRING" id="266264.Rmet_0316"/>
<dbReference type="eggNOG" id="ENOG5033K04">
    <property type="taxonomic scope" value="Bacteria"/>
</dbReference>
<reference evidence="2" key="1">
    <citation type="journal article" date="2010" name="PLoS ONE">
        <title>The complete genome sequence of Cupriavidus metallidurans strain CH34, a master survivalist in harsh and anthropogenic environments.</title>
        <authorList>
            <person name="Janssen P.J."/>
            <person name="Van Houdt R."/>
            <person name="Moors H."/>
            <person name="Monsieurs P."/>
            <person name="Morin N."/>
            <person name="Michaux A."/>
            <person name="Benotmane M.A."/>
            <person name="Leys N."/>
            <person name="Vallaeys T."/>
            <person name="Lapidus A."/>
            <person name="Monchy S."/>
            <person name="Medigue C."/>
            <person name="Taghavi S."/>
            <person name="McCorkle S."/>
            <person name="Dunn J."/>
            <person name="van der Lelie D."/>
            <person name="Mergeay M."/>
        </authorList>
    </citation>
    <scope>NUCLEOTIDE SEQUENCE [LARGE SCALE GENOMIC DNA]</scope>
    <source>
        <strain evidence="2">ATCC 43123 / DSM 2839 / NBRC 102507 / CH34</strain>
    </source>
</reference>
<evidence type="ECO:0000313" key="2">
    <source>
        <dbReference type="Proteomes" id="UP000002429"/>
    </source>
</evidence>